<reference evidence="1 2" key="1">
    <citation type="submission" date="2011-02" db="EMBL/GenBank/DDBJ databases">
        <title>The Genome Sequence of Sphaeroforma arctica JP610.</title>
        <authorList>
            <consortium name="The Broad Institute Genome Sequencing Platform"/>
            <person name="Russ C."/>
            <person name="Cuomo C."/>
            <person name="Young S.K."/>
            <person name="Zeng Q."/>
            <person name="Gargeya S."/>
            <person name="Alvarado L."/>
            <person name="Berlin A."/>
            <person name="Chapman S.B."/>
            <person name="Chen Z."/>
            <person name="Freedman E."/>
            <person name="Gellesch M."/>
            <person name="Goldberg J."/>
            <person name="Griggs A."/>
            <person name="Gujja S."/>
            <person name="Heilman E."/>
            <person name="Heiman D."/>
            <person name="Howarth C."/>
            <person name="Mehta T."/>
            <person name="Neiman D."/>
            <person name="Pearson M."/>
            <person name="Roberts A."/>
            <person name="Saif S."/>
            <person name="Shea T."/>
            <person name="Shenoy N."/>
            <person name="Sisk P."/>
            <person name="Stolte C."/>
            <person name="Sykes S."/>
            <person name="White J."/>
            <person name="Yandava C."/>
            <person name="Burger G."/>
            <person name="Gray M.W."/>
            <person name="Holland P.W.H."/>
            <person name="King N."/>
            <person name="Lang F.B.F."/>
            <person name="Roger A.J."/>
            <person name="Ruiz-Trillo I."/>
            <person name="Haas B."/>
            <person name="Nusbaum C."/>
            <person name="Birren B."/>
        </authorList>
    </citation>
    <scope>NUCLEOTIDE SEQUENCE [LARGE SCALE GENOMIC DNA]</scope>
    <source>
        <strain evidence="1 2">JP610</strain>
    </source>
</reference>
<protein>
    <recommendedName>
        <fullName evidence="3">Peptidylprolyl isomerase</fullName>
    </recommendedName>
</protein>
<evidence type="ECO:0000313" key="2">
    <source>
        <dbReference type="Proteomes" id="UP000054560"/>
    </source>
</evidence>
<dbReference type="AlphaFoldDB" id="A0A0L0F4V3"/>
<feature type="non-terminal residue" evidence="1">
    <location>
        <position position="73"/>
    </location>
</feature>
<evidence type="ECO:0008006" key="3">
    <source>
        <dbReference type="Google" id="ProtNLM"/>
    </source>
</evidence>
<dbReference type="Proteomes" id="UP000054560">
    <property type="component" value="Unassembled WGS sequence"/>
</dbReference>
<feature type="non-terminal residue" evidence="1">
    <location>
        <position position="1"/>
    </location>
</feature>
<organism evidence="1 2">
    <name type="scientific">Sphaeroforma arctica JP610</name>
    <dbReference type="NCBI Taxonomy" id="667725"/>
    <lineage>
        <taxon>Eukaryota</taxon>
        <taxon>Ichthyosporea</taxon>
        <taxon>Ichthyophonida</taxon>
        <taxon>Sphaeroforma</taxon>
    </lineage>
</organism>
<dbReference type="EMBL" id="KQ248456">
    <property type="protein sequence ID" value="KNC71614.1"/>
    <property type="molecule type" value="Genomic_DNA"/>
</dbReference>
<accession>A0A0L0F4V3</accession>
<dbReference type="RefSeq" id="XP_014145516.1">
    <property type="nucleotide sequence ID" value="XM_014290041.1"/>
</dbReference>
<dbReference type="GeneID" id="25916353"/>
<name>A0A0L0F4V3_9EUKA</name>
<sequence>SVVKHTIRESDGGFDTPGDYANVHVKFRETTQDANAMWVEKQWFMLHEGVLPTAVEDAIEAMCLEEIAKVFVK</sequence>
<gene>
    <name evidence="1" type="ORF">SARC_15849</name>
</gene>
<proteinExistence type="predicted"/>
<evidence type="ECO:0000313" key="1">
    <source>
        <dbReference type="EMBL" id="KNC71614.1"/>
    </source>
</evidence>
<dbReference type="SUPFAM" id="SSF54534">
    <property type="entry name" value="FKBP-like"/>
    <property type="match status" value="1"/>
</dbReference>
<keyword evidence="2" id="KW-1185">Reference proteome</keyword>